<feature type="domain" description="PPM-type phosphatase" evidence="2">
    <location>
        <begin position="258"/>
        <end position="525"/>
    </location>
</feature>
<dbReference type="InterPro" id="IPR036457">
    <property type="entry name" value="PPM-type-like_dom_sf"/>
</dbReference>
<dbReference type="RefSeq" id="WP_155082656.1">
    <property type="nucleotide sequence ID" value="NZ_WMIA01000002.1"/>
</dbReference>
<dbReference type="AlphaFoldDB" id="A0A844GMT7"/>
<dbReference type="PROSITE" id="PS51746">
    <property type="entry name" value="PPM_2"/>
    <property type="match status" value="1"/>
</dbReference>
<organism evidence="3 4">
    <name type="scientific">Cyanobacterium aponinum 0216</name>
    <dbReference type="NCBI Taxonomy" id="2676140"/>
    <lineage>
        <taxon>Bacteria</taxon>
        <taxon>Bacillati</taxon>
        <taxon>Cyanobacteriota</taxon>
        <taxon>Cyanophyceae</taxon>
        <taxon>Oscillatoriophycideae</taxon>
        <taxon>Chroococcales</taxon>
        <taxon>Geminocystaceae</taxon>
        <taxon>Cyanobacterium</taxon>
    </lineage>
</organism>
<gene>
    <name evidence="3" type="ORF">GGC33_02495</name>
</gene>
<reference evidence="3 4" key="1">
    <citation type="submission" date="2019-11" db="EMBL/GenBank/DDBJ databases">
        <title>Isolation of a new High Light Tolerant Cyanobacteria.</title>
        <authorList>
            <person name="Dobson Z."/>
            <person name="Vaughn N."/>
            <person name="Vaughn M."/>
            <person name="Fromme P."/>
            <person name="Mazor Y."/>
        </authorList>
    </citation>
    <scope>NUCLEOTIDE SEQUENCE [LARGE SCALE GENOMIC DNA]</scope>
    <source>
        <strain evidence="3 4">0216</strain>
    </source>
</reference>
<keyword evidence="1" id="KW-1133">Transmembrane helix</keyword>
<evidence type="ECO:0000256" key="1">
    <source>
        <dbReference type="SAM" id="Phobius"/>
    </source>
</evidence>
<proteinExistence type="predicted"/>
<keyword evidence="1" id="KW-0472">Membrane</keyword>
<dbReference type="PANTHER" id="PTHR13832">
    <property type="entry name" value="PROTEIN PHOSPHATASE 2C"/>
    <property type="match status" value="1"/>
</dbReference>
<keyword evidence="1" id="KW-0812">Transmembrane</keyword>
<dbReference type="Gene3D" id="3.60.40.10">
    <property type="entry name" value="PPM-type phosphatase domain"/>
    <property type="match status" value="1"/>
</dbReference>
<dbReference type="SMART" id="SM00332">
    <property type="entry name" value="PP2Cc"/>
    <property type="match status" value="1"/>
</dbReference>
<dbReference type="SMART" id="SM00331">
    <property type="entry name" value="PP2C_SIG"/>
    <property type="match status" value="1"/>
</dbReference>
<dbReference type="SUPFAM" id="SSF81606">
    <property type="entry name" value="PP2C-like"/>
    <property type="match status" value="1"/>
</dbReference>
<protein>
    <submittedName>
        <fullName evidence="3">SpoIIE family protein phosphatase</fullName>
    </submittedName>
</protein>
<name>A0A844GMT7_9CHRO</name>
<dbReference type="PANTHER" id="PTHR13832:SF827">
    <property type="entry name" value="PROTEIN PHOSPHATASE 1L"/>
    <property type="match status" value="1"/>
</dbReference>
<evidence type="ECO:0000313" key="3">
    <source>
        <dbReference type="EMBL" id="MTF37797.1"/>
    </source>
</evidence>
<evidence type="ECO:0000259" key="2">
    <source>
        <dbReference type="PROSITE" id="PS51746"/>
    </source>
</evidence>
<dbReference type="CDD" id="cd00143">
    <property type="entry name" value="PP2Cc"/>
    <property type="match status" value="1"/>
</dbReference>
<comment type="caution">
    <text evidence="3">The sequence shown here is derived from an EMBL/GenBank/DDBJ whole genome shotgun (WGS) entry which is preliminary data.</text>
</comment>
<dbReference type="InterPro" id="IPR015655">
    <property type="entry name" value="PP2C"/>
</dbReference>
<dbReference type="InterPro" id="IPR001932">
    <property type="entry name" value="PPM-type_phosphatase-like_dom"/>
</dbReference>
<dbReference type="Pfam" id="PF13672">
    <property type="entry name" value="PP2C_2"/>
    <property type="match status" value="1"/>
</dbReference>
<evidence type="ECO:0000313" key="4">
    <source>
        <dbReference type="Proteomes" id="UP000437131"/>
    </source>
</evidence>
<dbReference type="EMBL" id="WMIA01000002">
    <property type="protein sequence ID" value="MTF37797.1"/>
    <property type="molecule type" value="Genomic_DNA"/>
</dbReference>
<dbReference type="Proteomes" id="UP000437131">
    <property type="component" value="Unassembled WGS sequence"/>
</dbReference>
<feature type="transmembrane region" description="Helical" evidence="1">
    <location>
        <begin position="575"/>
        <end position="593"/>
    </location>
</feature>
<dbReference type="GO" id="GO:0004722">
    <property type="term" value="F:protein serine/threonine phosphatase activity"/>
    <property type="evidence" value="ECO:0007669"/>
    <property type="project" value="InterPro"/>
</dbReference>
<accession>A0A844GMT7</accession>
<sequence length="620" mass="71011">MTNRITQIRCVNKRCKNLNSLEDAFCHKCETPLVKRYLKIGGKLSREYKIGDSISDRFLVCYSDIVLDTKPYLLPYSPENLPPEVIPYLKLFSHRLHLPQIYGFINQENQGWLLEYNNIPLDSRGKLIYPQLFPLLEKSICHASPLRQINWLWQMIQLWKPLAKQKVLSSFFDSNNLRVNGGIIKFIDLKFDEESTPNLKKLADLWQNWLDDFDPLIKNLIEKIILSIQQNLITDIDKLLAIIDQIVYILGNNYYRRKFSLITATDAGKKRGNNEDSCYPNVNEFKETKGGIDTLIMVCDGLGGQKSGEVASNLAINIIKEELNNSYQKTLRETLNNKNWIPLIDAVKIHNAIAKANDRITHINNQEKRQDRDRMGTTVVTSMAIAHEIYFANVGDSRIYWITKDGCHQVTVDDDLATKEVRMGGGLYRLVSANPRTGALLQALGMESSKKLKVHIRRFITDEDSIFLLCSDGLSDYDRVEQYWQSEILPILTEDVNLKTACEKLLHIGLKKNGHDNITVALLQCQIELKQPDKKEGELSWQYLGEIIPDLPQPKINNFLVKKIINKPLFSAKNIIITALIIVCLGAVTWFIFQNKSSQNKSIEVVPVKTFSLILSNLFD</sequence>